<feature type="non-terminal residue" evidence="2">
    <location>
        <position position="1"/>
    </location>
</feature>
<name>A0A6J4LV93_9BACT</name>
<feature type="compositionally biased region" description="Basic and acidic residues" evidence="1">
    <location>
        <begin position="114"/>
        <end position="125"/>
    </location>
</feature>
<protein>
    <submittedName>
        <fullName evidence="2">Uncharacterized protein</fullName>
    </submittedName>
</protein>
<dbReference type="EMBL" id="CADCTX010000716">
    <property type="protein sequence ID" value="CAA9343243.1"/>
    <property type="molecule type" value="Genomic_DNA"/>
</dbReference>
<proteinExistence type="predicted"/>
<organism evidence="2">
    <name type="scientific">uncultured Gemmatimonadaceae bacterium</name>
    <dbReference type="NCBI Taxonomy" id="246130"/>
    <lineage>
        <taxon>Bacteria</taxon>
        <taxon>Pseudomonadati</taxon>
        <taxon>Gemmatimonadota</taxon>
        <taxon>Gemmatimonadia</taxon>
        <taxon>Gemmatimonadales</taxon>
        <taxon>Gemmatimonadaceae</taxon>
        <taxon>environmental samples</taxon>
    </lineage>
</organism>
<feature type="compositionally biased region" description="Basic and acidic residues" evidence="1">
    <location>
        <begin position="1"/>
        <end position="20"/>
    </location>
</feature>
<evidence type="ECO:0000313" key="2">
    <source>
        <dbReference type="EMBL" id="CAA9343243.1"/>
    </source>
</evidence>
<evidence type="ECO:0000256" key="1">
    <source>
        <dbReference type="SAM" id="MobiDB-lite"/>
    </source>
</evidence>
<dbReference type="AlphaFoldDB" id="A0A6J4LV93"/>
<gene>
    <name evidence="2" type="ORF">AVDCRST_MAG40-2503</name>
</gene>
<sequence length="145" mass="15737">EGLGRRDEEDRPAARVDLRRGAASHAPQGHPGRAGRRGRAAPVDEHVRGDGAAGPRDAPRRGDGGVAVRRPLRAGAGGLPRRRRRGRARRRLERGVELAAPRGPRPRPLAPHPRLGDRAGRERGAAARRLRAPHRPAPAHLELRL</sequence>
<accession>A0A6J4LV93</accession>
<feature type="region of interest" description="Disordered" evidence="1">
    <location>
        <begin position="1"/>
        <end position="145"/>
    </location>
</feature>
<reference evidence="2" key="1">
    <citation type="submission" date="2020-02" db="EMBL/GenBank/DDBJ databases">
        <authorList>
            <person name="Meier V. D."/>
        </authorList>
    </citation>
    <scope>NUCLEOTIDE SEQUENCE</scope>
    <source>
        <strain evidence="2">AVDCRST_MAG40</strain>
    </source>
</reference>
<feature type="compositionally biased region" description="Basic residues" evidence="1">
    <location>
        <begin position="80"/>
        <end position="92"/>
    </location>
</feature>
<feature type="non-terminal residue" evidence="2">
    <location>
        <position position="145"/>
    </location>
</feature>